<evidence type="ECO:0000256" key="1">
    <source>
        <dbReference type="SAM" id="Phobius"/>
    </source>
</evidence>
<evidence type="ECO:0000313" key="2">
    <source>
        <dbReference type="EMBL" id="QVK23098.1"/>
    </source>
</evidence>
<sequence length="57" mass="6347">MEGLIQILAGSWSTPAMAVAVLVGIYKLWQEQSKTREAVTALLHDHDKRIAILESKE</sequence>
<reference evidence="2 3" key="1">
    <citation type="journal article" date="2012" name="Int. J. Syst. Evol. Microbiol.">
        <title>Shewanella dokdonensis sp. nov., isolated from seawater.</title>
        <authorList>
            <person name="Sung H.R."/>
            <person name="Yoon J.H."/>
            <person name="Ghim S.Y."/>
        </authorList>
    </citation>
    <scope>NUCLEOTIDE SEQUENCE [LARGE SCALE GENOMIC DNA]</scope>
    <source>
        <strain evidence="2 3">DSM 23626</strain>
    </source>
</reference>
<keyword evidence="1" id="KW-0812">Transmembrane</keyword>
<keyword evidence="1" id="KW-0472">Membrane</keyword>
<keyword evidence="1" id="KW-1133">Transmembrane helix</keyword>
<dbReference type="Proteomes" id="UP000676428">
    <property type="component" value="Chromosome"/>
</dbReference>
<name>A0ABX8DES5_9GAMM</name>
<organism evidence="2 3">
    <name type="scientific">Shewanella dokdonensis</name>
    <dbReference type="NCBI Taxonomy" id="712036"/>
    <lineage>
        <taxon>Bacteria</taxon>
        <taxon>Pseudomonadati</taxon>
        <taxon>Pseudomonadota</taxon>
        <taxon>Gammaproteobacteria</taxon>
        <taxon>Alteromonadales</taxon>
        <taxon>Shewanellaceae</taxon>
        <taxon>Shewanella</taxon>
    </lineage>
</organism>
<keyword evidence="3" id="KW-1185">Reference proteome</keyword>
<feature type="transmembrane region" description="Helical" evidence="1">
    <location>
        <begin position="12"/>
        <end position="29"/>
    </location>
</feature>
<evidence type="ECO:0000313" key="3">
    <source>
        <dbReference type="Proteomes" id="UP000676428"/>
    </source>
</evidence>
<gene>
    <name evidence="2" type="ORF">KHX94_18700</name>
</gene>
<proteinExistence type="predicted"/>
<accession>A0ABX8DES5</accession>
<evidence type="ECO:0008006" key="4">
    <source>
        <dbReference type="Google" id="ProtNLM"/>
    </source>
</evidence>
<dbReference type="EMBL" id="CP074572">
    <property type="protein sequence ID" value="QVK23098.1"/>
    <property type="molecule type" value="Genomic_DNA"/>
</dbReference>
<protein>
    <recommendedName>
        <fullName evidence="4">Holin</fullName>
    </recommendedName>
</protein>
<dbReference type="RefSeq" id="WP_213681739.1">
    <property type="nucleotide sequence ID" value="NZ_CP074572.1"/>
</dbReference>